<dbReference type="GO" id="GO:0005829">
    <property type="term" value="C:cytosol"/>
    <property type="evidence" value="ECO:0007669"/>
    <property type="project" value="TreeGrafter"/>
</dbReference>
<dbReference type="InterPro" id="IPR025497">
    <property type="entry name" value="PatA-like_N"/>
</dbReference>
<dbReference type="PANTHER" id="PTHR24567:SF74">
    <property type="entry name" value="HTH-TYPE TRANSCRIPTIONAL REGULATOR ARCR"/>
    <property type="match status" value="1"/>
</dbReference>
<dbReference type="InterPro" id="IPR014710">
    <property type="entry name" value="RmlC-like_jellyroll"/>
</dbReference>
<dbReference type="GO" id="GO:0016301">
    <property type="term" value="F:kinase activity"/>
    <property type="evidence" value="ECO:0007669"/>
    <property type="project" value="UniProtKB-KW"/>
</dbReference>
<reference evidence="2 3" key="1">
    <citation type="submission" date="2016-12" db="EMBL/GenBank/DDBJ databases">
        <authorList>
            <person name="Song W.-J."/>
            <person name="Kurnit D.M."/>
        </authorList>
    </citation>
    <scope>NUCLEOTIDE SEQUENCE [LARGE SCALE GENOMIC DNA]</scope>
    <source>
        <strain evidence="2 3">DSM 18488</strain>
    </source>
</reference>
<dbReference type="EMBL" id="FRFE01000005">
    <property type="protein sequence ID" value="SHO46210.1"/>
    <property type="molecule type" value="Genomic_DNA"/>
</dbReference>
<dbReference type="AlphaFoldDB" id="A0A1M7Y2M8"/>
<dbReference type="STRING" id="1121416.SAMN02745220_01362"/>
<name>A0A1M7Y2M8_9BACT</name>
<feature type="domain" description="Cyclic nucleotide-binding" evidence="1">
    <location>
        <begin position="122"/>
        <end position="237"/>
    </location>
</feature>
<dbReference type="SUPFAM" id="SSF51206">
    <property type="entry name" value="cAMP-binding domain-like"/>
    <property type="match status" value="1"/>
</dbReference>
<evidence type="ECO:0000313" key="3">
    <source>
        <dbReference type="Proteomes" id="UP000184603"/>
    </source>
</evidence>
<dbReference type="PANTHER" id="PTHR24567">
    <property type="entry name" value="CRP FAMILY TRANSCRIPTIONAL REGULATORY PROTEIN"/>
    <property type="match status" value="1"/>
</dbReference>
<protein>
    <submittedName>
        <fullName evidence="2">cAMP-binding domain of CRP or a regulatory subunit of cAMP-dependent protein kinases</fullName>
    </submittedName>
</protein>
<keyword evidence="2" id="KW-0418">Kinase</keyword>
<dbReference type="SMART" id="SM00100">
    <property type="entry name" value="cNMP"/>
    <property type="match status" value="1"/>
</dbReference>
<keyword evidence="3" id="KW-1185">Reference proteome</keyword>
<dbReference type="Pfam" id="PF14332">
    <property type="entry name" value="DUF4388"/>
    <property type="match status" value="1"/>
</dbReference>
<accession>A0A1M7Y2M8</accession>
<dbReference type="Gene3D" id="2.60.120.10">
    <property type="entry name" value="Jelly Rolls"/>
    <property type="match status" value="1"/>
</dbReference>
<dbReference type="InterPro" id="IPR050397">
    <property type="entry name" value="Env_Response_Regulators"/>
</dbReference>
<proteinExistence type="predicted"/>
<dbReference type="GO" id="GO:0003700">
    <property type="term" value="F:DNA-binding transcription factor activity"/>
    <property type="evidence" value="ECO:0007669"/>
    <property type="project" value="TreeGrafter"/>
</dbReference>
<dbReference type="InterPro" id="IPR018490">
    <property type="entry name" value="cNMP-bd_dom_sf"/>
</dbReference>
<sequence length="365" mass="40258">MASTKFRAVFTIAEKINCPLYEKGEQMELTDRTFSCPEGKEVCLILVRDMTQLLFELLKQPEKNAQAKAKNYSCSGCTGLIKFNLIDGEHDKAGTESKTARIEARIRSVMQEVHGQTVESPFLNSIPAEKIELVIRKFQEVQVPRDKVLVHQGEPNPNVYLALTGSFAVENNHQKIATLGAGELFGEMSYLGAGPAVASIKALEDATVLAIRADDFSKLLSSSTSVQVFMARLLADRLQQINMMRVRDFENAMSGRVADVLPAELFQVFHMHQKTGVLELDLASGKARVAFREGGIVNAKYRGEQGEKAIFAILAEKEGYYRFTSGISAAEMSAEEIGDFMGLLMEGVRRVDEDDPANAGDFSDD</sequence>
<organism evidence="2 3">
    <name type="scientific">Desulfopila aestuarii DSM 18488</name>
    <dbReference type="NCBI Taxonomy" id="1121416"/>
    <lineage>
        <taxon>Bacteria</taxon>
        <taxon>Pseudomonadati</taxon>
        <taxon>Thermodesulfobacteriota</taxon>
        <taxon>Desulfobulbia</taxon>
        <taxon>Desulfobulbales</taxon>
        <taxon>Desulfocapsaceae</taxon>
        <taxon>Desulfopila</taxon>
    </lineage>
</organism>
<evidence type="ECO:0000313" key="2">
    <source>
        <dbReference type="EMBL" id="SHO46210.1"/>
    </source>
</evidence>
<dbReference type="Pfam" id="PF00027">
    <property type="entry name" value="cNMP_binding"/>
    <property type="match status" value="1"/>
</dbReference>
<dbReference type="PROSITE" id="PS50042">
    <property type="entry name" value="CNMP_BINDING_3"/>
    <property type="match status" value="1"/>
</dbReference>
<dbReference type="CDD" id="cd00038">
    <property type="entry name" value="CAP_ED"/>
    <property type="match status" value="1"/>
</dbReference>
<evidence type="ECO:0000259" key="1">
    <source>
        <dbReference type="PROSITE" id="PS50042"/>
    </source>
</evidence>
<gene>
    <name evidence="2" type="ORF">SAMN02745220_01362</name>
</gene>
<keyword evidence="2" id="KW-0808">Transferase</keyword>
<dbReference type="InterPro" id="IPR000595">
    <property type="entry name" value="cNMP-bd_dom"/>
</dbReference>
<dbReference type="Proteomes" id="UP000184603">
    <property type="component" value="Unassembled WGS sequence"/>
</dbReference>